<dbReference type="CDD" id="cd00082">
    <property type="entry name" value="HisKA"/>
    <property type="match status" value="1"/>
</dbReference>
<dbReference type="EC" id="2.7.13.3" evidence="3"/>
<evidence type="ECO:0000256" key="3">
    <source>
        <dbReference type="ARBA" id="ARBA00012438"/>
    </source>
</evidence>
<dbReference type="GO" id="GO:0005886">
    <property type="term" value="C:plasma membrane"/>
    <property type="evidence" value="ECO:0007669"/>
    <property type="project" value="TreeGrafter"/>
</dbReference>
<dbReference type="SMART" id="SM00388">
    <property type="entry name" value="HisKA"/>
    <property type="match status" value="1"/>
</dbReference>
<dbReference type="Pfam" id="PF00512">
    <property type="entry name" value="HisKA"/>
    <property type="match status" value="1"/>
</dbReference>
<reference evidence="11 12" key="1">
    <citation type="submission" date="2019-02" db="EMBL/GenBank/DDBJ databases">
        <authorList>
            <consortium name="Pathogen Informatics"/>
        </authorList>
    </citation>
    <scope>NUCLEOTIDE SEQUENCE [LARGE SCALE GENOMIC DNA]</scope>
    <source>
        <strain evidence="11 12">3012STDY7089603</strain>
    </source>
</reference>
<evidence type="ECO:0000256" key="9">
    <source>
        <dbReference type="SAM" id="Phobius"/>
    </source>
</evidence>
<dbReference type="SMART" id="SM00387">
    <property type="entry name" value="HATPase_c"/>
    <property type="match status" value="1"/>
</dbReference>
<dbReference type="PROSITE" id="PS50109">
    <property type="entry name" value="HIS_KIN"/>
    <property type="match status" value="1"/>
</dbReference>
<comment type="caution">
    <text evidence="11">The sequence shown here is derived from an EMBL/GenBank/DDBJ whole genome shotgun (WGS) entry which is preliminary data.</text>
</comment>
<dbReference type="InterPro" id="IPR036097">
    <property type="entry name" value="HisK_dim/P_sf"/>
</dbReference>
<dbReference type="Gene3D" id="3.30.565.10">
    <property type="entry name" value="Histidine kinase-like ATPase, C-terminal domain"/>
    <property type="match status" value="1"/>
</dbReference>
<evidence type="ECO:0000256" key="7">
    <source>
        <dbReference type="ARBA" id="ARBA00023012"/>
    </source>
</evidence>
<dbReference type="InterPro" id="IPR003661">
    <property type="entry name" value="HisK_dim/P_dom"/>
</dbReference>
<proteinExistence type="predicted"/>
<keyword evidence="7" id="KW-0902">Two-component regulatory system</keyword>
<evidence type="ECO:0000259" key="10">
    <source>
        <dbReference type="PROSITE" id="PS50109"/>
    </source>
</evidence>
<dbReference type="FunFam" id="3.30.565.10:FF:000006">
    <property type="entry name" value="Sensor histidine kinase WalK"/>
    <property type="match status" value="1"/>
</dbReference>
<dbReference type="GO" id="GO:0016036">
    <property type="term" value="P:cellular response to phosphate starvation"/>
    <property type="evidence" value="ECO:0007669"/>
    <property type="project" value="TreeGrafter"/>
</dbReference>
<dbReference type="Gene3D" id="1.10.287.130">
    <property type="match status" value="1"/>
</dbReference>
<dbReference type="RefSeq" id="WP_131747868.1">
    <property type="nucleotide sequence ID" value="NZ_CAACYI010000001.1"/>
</dbReference>
<dbReference type="InterPro" id="IPR035965">
    <property type="entry name" value="PAS-like_dom_sf"/>
</dbReference>
<dbReference type="Pfam" id="PF02518">
    <property type="entry name" value="HATPase_c"/>
    <property type="match status" value="1"/>
</dbReference>
<dbReference type="InterPro" id="IPR003594">
    <property type="entry name" value="HATPase_dom"/>
</dbReference>
<keyword evidence="12" id="KW-1185">Reference proteome</keyword>
<dbReference type="InterPro" id="IPR050351">
    <property type="entry name" value="BphY/WalK/GraS-like"/>
</dbReference>
<evidence type="ECO:0000313" key="12">
    <source>
        <dbReference type="Proteomes" id="UP000377798"/>
    </source>
</evidence>
<dbReference type="InterPro" id="IPR005467">
    <property type="entry name" value="His_kinase_dom"/>
</dbReference>
<dbReference type="Pfam" id="PF13596">
    <property type="entry name" value="PAS_10"/>
    <property type="match status" value="1"/>
</dbReference>
<dbReference type="PRINTS" id="PR00344">
    <property type="entry name" value="BCTRLSENSOR"/>
</dbReference>
<evidence type="ECO:0000256" key="5">
    <source>
        <dbReference type="ARBA" id="ARBA00022679"/>
    </source>
</evidence>
<dbReference type="SUPFAM" id="SSF55874">
    <property type="entry name" value="ATPase domain of HSP90 chaperone/DNA topoisomerase II/histidine kinase"/>
    <property type="match status" value="1"/>
</dbReference>
<dbReference type="GO" id="GO:0000155">
    <property type="term" value="F:phosphorelay sensor kinase activity"/>
    <property type="evidence" value="ECO:0007669"/>
    <property type="project" value="InterPro"/>
</dbReference>
<evidence type="ECO:0000313" key="11">
    <source>
        <dbReference type="EMBL" id="VFB15543.1"/>
    </source>
</evidence>
<dbReference type="CDD" id="cd00075">
    <property type="entry name" value="HATPase"/>
    <property type="match status" value="1"/>
</dbReference>
<keyword evidence="6" id="KW-0418">Kinase</keyword>
<organism evidence="11 12">
    <name type="scientific">Urinicoccus massiliensis</name>
    <dbReference type="NCBI Taxonomy" id="1723382"/>
    <lineage>
        <taxon>Bacteria</taxon>
        <taxon>Bacillati</taxon>
        <taxon>Bacillota</taxon>
        <taxon>Tissierellia</taxon>
        <taxon>Tissierellales</taxon>
        <taxon>Peptoniphilaceae</taxon>
        <taxon>Urinicoccus</taxon>
    </lineage>
</organism>
<dbReference type="PANTHER" id="PTHR45453:SF1">
    <property type="entry name" value="PHOSPHATE REGULON SENSOR PROTEIN PHOR"/>
    <property type="match status" value="1"/>
</dbReference>
<dbReference type="Gene3D" id="3.30.450.20">
    <property type="entry name" value="PAS domain"/>
    <property type="match status" value="1"/>
</dbReference>
<name>A0A8H2M576_9FIRM</name>
<dbReference type="PANTHER" id="PTHR45453">
    <property type="entry name" value="PHOSPHATE REGULON SENSOR PROTEIN PHOR"/>
    <property type="match status" value="1"/>
</dbReference>
<protein>
    <recommendedName>
        <fullName evidence="3">histidine kinase</fullName>
        <ecNumber evidence="3">2.7.13.3</ecNumber>
    </recommendedName>
</protein>
<dbReference type="InterPro" id="IPR004358">
    <property type="entry name" value="Sig_transdc_His_kin-like_C"/>
</dbReference>
<evidence type="ECO:0000256" key="1">
    <source>
        <dbReference type="ARBA" id="ARBA00000085"/>
    </source>
</evidence>
<dbReference type="EMBL" id="CAACYI010000001">
    <property type="protein sequence ID" value="VFB15543.1"/>
    <property type="molecule type" value="Genomic_DNA"/>
</dbReference>
<feature type="domain" description="Histidine kinase" evidence="10">
    <location>
        <begin position="342"/>
        <end position="556"/>
    </location>
</feature>
<dbReference type="FunFam" id="1.10.287.130:FF:000001">
    <property type="entry name" value="Two-component sensor histidine kinase"/>
    <property type="match status" value="1"/>
</dbReference>
<keyword evidence="4" id="KW-0597">Phosphoprotein</keyword>
<comment type="subcellular location">
    <subcellularLocation>
        <location evidence="2">Membrane</location>
    </subcellularLocation>
</comment>
<keyword evidence="9" id="KW-1133">Transmembrane helix</keyword>
<feature type="transmembrane region" description="Helical" evidence="9">
    <location>
        <begin position="12"/>
        <end position="36"/>
    </location>
</feature>
<comment type="catalytic activity">
    <reaction evidence="1">
        <text>ATP + protein L-histidine = ADP + protein N-phospho-L-histidine.</text>
        <dbReference type="EC" id="2.7.13.3"/>
    </reaction>
</comment>
<gene>
    <name evidence="11" type="primary">phoR_1</name>
    <name evidence="11" type="ORF">NCTC13150_00039</name>
</gene>
<keyword evidence="5 11" id="KW-0808">Transferase</keyword>
<evidence type="ECO:0000256" key="8">
    <source>
        <dbReference type="ARBA" id="ARBA00023136"/>
    </source>
</evidence>
<dbReference type="SUPFAM" id="SSF55785">
    <property type="entry name" value="PYP-like sensor domain (PAS domain)"/>
    <property type="match status" value="1"/>
</dbReference>
<dbReference type="SUPFAM" id="SSF47384">
    <property type="entry name" value="Homodimeric domain of signal transducing histidine kinase"/>
    <property type="match status" value="1"/>
</dbReference>
<feature type="transmembrane region" description="Helical" evidence="9">
    <location>
        <begin position="150"/>
        <end position="172"/>
    </location>
</feature>
<evidence type="ECO:0000256" key="4">
    <source>
        <dbReference type="ARBA" id="ARBA00022553"/>
    </source>
</evidence>
<dbReference type="AlphaFoldDB" id="A0A8H2M576"/>
<keyword evidence="9" id="KW-0812">Transmembrane</keyword>
<dbReference type="InterPro" id="IPR036890">
    <property type="entry name" value="HATPase_C_sf"/>
</dbReference>
<dbReference type="Proteomes" id="UP000377798">
    <property type="component" value="Unassembled WGS sequence"/>
</dbReference>
<evidence type="ECO:0000256" key="2">
    <source>
        <dbReference type="ARBA" id="ARBA00004370"/>
    </source>
</evidence>
<dbReference type="GO" id="GO:0004721">
    <property type="term" value="F:phosphoprotein phosphatase activity"/>
    <property type="evidence" value="ECO:0007669"/>
    <property type="project" value="TreeGrafter"/>
</dbReference>
<accession>A0A8H2M576</accession>
<evidence type="ECO:0000256" key="6">
    <source>
        <dbReference type="ARBA" id="ARBA00022777"/>
    </source>
</evidence>
<keyword evidence="8 9" id="KW-0472">Membrane</keyword>
<sequence>MKGKLSKQIFTSILKISGLVLLACLVLGGGIFYYGYNRRIQQELYKQALYLSDTINGKKPGEIQKLPEKKDRVTLLDQNGRVLYDNQVDPSQLKSHYDRPEFQKALKEGFGFVRRFSTTMDKQTINYAYKMPDGRVLRVSKQVDSLFNPFLQGIIPLAIVLGFLLLLTSLAAKQLVQEIVRPINHIDLDHPTDQALYEEIWPLVQRISMQNKALDRTLARERERQEEFQWMVDHMSEGLLLVDDKERIVSFNNSALYLLEGHKVRRGEHFRNLRVDPGLEMDIRSGLQGHRSRKIFKRENGSYEINIHPIAQNDRISGAVVLVLDVTQREELEQYRREFTANVSHELKTPLTSIMGFGELLGQGLVKDQDIHRVGNRIESEAKRLMDLVSDLLKLSQIEEGGDIFKKGCFSPQEVIQSVLGHLKEIAEKKDIQLIFSGESSTLVGQKKLFYEMVYNLVDNGIKYAKGPGYVQVDLEEDLNSIQLWVKDNGPGIEPEDQPRIFERFYRGDKSHSSEIKGTGLGLSIVKHAVKVFEGTIDLKSSSNGTTFHMEFPKTR</sequence>